<feature type="transmembrane region" description="Helical" evidence="1">
    <location>
        <begin position="49"/>
        <end position="73"/>
    </location>
</feature>
<feature type="transmembrane region" description="Helical" evidence="1">
    <location>
        <begin position="12"/>
        <end position="37"/>
    </location>
</feature>
<evidence type="ECO:0000313" key="2">
    <source>
        <dbReference type="EMBL" id="MFB8776342.1"/>
    </source>
</evidence>
<evidence type="ECO:0000313" key="3">
    <source>
        <dbReference type="Proteomes" id="UP001585080"/>
    </source>
</evidence>
<keyword evidence="1" id="KW-1133">Transmembrane helix</keyword>
<keyword evidence="3" id="KW-1185">Reference proteome</keyword>
<dbReference type="RefSeq" id="WP_376734889.1">
    <property type="nucleotide sequence ID" value="NZ_JAYMRP010000029.1"/>
</dbReference>
<protein>
    <recommendedName>
        <fullName evidence="4">DUF4175 domain-containing protein</fullName>
    </recommendedName>
</protein>
<organism evidence="2 3">
    <name type="scientific">Streptomyces broussonetiae</name>
    <dbReference type="NCBI Taxonomy" id="2686304"/>
    <lineage>
        <taxon>Bacteria</taxon>
        <taxon>Bacillati</taxon>
        <taxon>Actinomycetota</taxon>
        <taxon>Actinomycetes</taxon>
        <taxon>Kitasatosporales</taxon>
        <taxon>Streptomycetaceae</taxon>
        <taxon>Streptomyces</taxon>
    </lineage>
</organism>
<evidence type="ECO:0008006" key="4">
    <source>
        <dbReference type="Google" id="ProtNLM"/>
    </source>
</evidence>
<gene>
    <name evidence="2" type="ORF">VSS16_26995</name>
</gene>
<feature type="transmembrane region" description="Helical" evidence="1">
    <location>
        <begin position="82"/>
        <end position="101"/>
    </location>
</feature>
<reference evidence="2 3" key="1">
    <citation type="submission" date="2024-01" db="EMBL/GenBank/DDBJ databases">
        <title>Genome mining of biosynthetic gene clusters to explore secondary metabolites of Streptomyces sp.</title>
        <authorList>
            <person name="Baig A."/>
            <person name="Ajitkumar Shintre N."/>
            <person name="Kumar H."/>
            <person name="Anbarasu A."/>
            <person name="Ramaiah S."/>
        </authorList>
    </citation>
    <scope>NUCLEOTIDE SEQUENCE [LARGE SCALE GENOMIC DNA]</scope>
    <source>
        <strain evidence="2 3">A57</strain>
    </source>
</reference>
<proteinExistence type="predicted"/>
<comment type="caution">
    <text evidence="2">The sequence shown here is derived from an EMBL/GenBank/DDBJ whole genome shotgun (WGS) entry which is preliminary data.</text>
</comment>
<sequence length="103" mass="10896">MTSPSHMDDDRGCLRLGLAVPLTLLTLIAAFFCWTALTIRPSGAWYDDAYAGIVLSCVVTIASAGAAAALWLVPGVRRTMPVWWIIPALLLGLAAGARWVLGG</sequence>
<accession>A0ABV5EHN4</accession>
<keyword evidence="1" id="KW-0472">Membrane</keyword>
<dbReference type="Proteomes" id="UP001585080">
    <property type="component" value="Unassembled WGS sequence"/>
</dbReference>
<keyword evidence="1" id="KW-0812">Transmembrane</keyword>
<dbReference type="EMBL" id="JAYMRP010000029">
    <property type="protein sequence ID" value="MFB8776342.1"/>
    <property type="molecule type" value="Genomic_DNA"/>
</dbReference>
<name>A0ABV5EHN4_9ACTN</name>
<evidence type="ECO:0000256" key="1">
    <source>
        <dbReference type="SAM" id="Phobius"/>
    </source>
</evidence>